<organism evidence="3 4">
    <name type="scientific">Lutibacter oceani</name>
    <dbReference type="NCBI Taxonomy" id="1853311"/>
    <lineage>
        <taxon>Bacteria</taxon>
        <taxon>Pseudomonadati</taxon>
        <taxon>Bacteroidota</taxon>
        <taxon>Flavobacteriia</taxon>
        <taxon>Flavobacteriales</taxon>
        <taxon>Flavobacteriaceae</taxon>
        <taxon>Lutibacter</taxon>
    </lineage>
</organism>
<dbReference type="RefSeq" id="WP_115879597.1">
    <property type="nucleotide sequence ID" value="NZ_QTTQ01000010.1"/>
</dbReference>
<proteinExistence type="predicted"/>
<dbReference type="Pfam" id="PF00639">
    <property type="entry name" value="Rotamase"/>
    <property type="match status" value="1"/>
</dbReference>
<evidence type="ECO:0000256" key="1">
    <source>
        <dbReference type="PROSITE-ProRule" id="PRU00278"/>
    </source>
</evidence>
<name>A0A3D9RPQ1_9FLAO</name>
<dbReference type="InterPro" id="IPR046357">
    <property type="entry name" value="PPIase_dom_sf"/>
</dbReference>
<accession>A0A3D9RPQ1</accession>
<dbReference type="Proteomes" id="UP000256429">
    <property type="component" value="Unassembled WGS sequence"/>
</dbReference>
<keyword evidence="1" id="KW-0697">Rotamase</keyword>
<evidence type="ECO:0000313" key="3">
    <source>
        <dbReference type="EMBL" id="REE81899.1"/>
    </source>
</evidence>
<dbReference type="InterPro" id="IPR050245">
    <property type="entry name" value="PrsA_foldase"/>
</dbReference>
<dbReference type="PANTHER" id="PTHR47245:SF2">
    <property type="entry name" value="PEPTIDYL-PROLYL CIS-TRANS ISOMERASE HP_0175-RELATED"/>
    <property type="match status" value="1"/>
</dbReference>
<comment type="caution">
    <text evidence="3">The sequence shown here is derived from an EMBL/GenBank/DDBJ whole genome shotgun (WGS) entry which is preliminary data.</text>
</comment>
<dbReference type="AlphaFoldDB" id="A0A3D9RPQ1"/>
<dbReference type="SUPFAM" id="SSF54534">
    <property type="entry name" value="FKBP-like"/>
    <property type="match status" value="2"/>
</dbReference>
<dbReference type="InterPro" id="IPR023058">
    <property type="entry name" value="PPIase_PpiC_CS"/>
</dbReference>
<evidence type="ECO:0000259" key="2">
    <source>
        <dbReference type="PROSITE" id="PS50198"/>
    </source>
</evidence>
<dbReference type="PROSITE" id="PS01096">
    <property type="entry name" value="PPIC_PPIASE_1"/>
    <property type="match status" value="1"/>
</dbReference>
<dbReference type="Gene3D" id="3.10.50.40">
    <property type="match status" value="2"/>
</dbReference>
<dbReference type="Pfam" id="PF13616">
    <property type="entry name" value="Rotamase_3"/>
    <property type="match status" value="1"/>
</dbReference>
<dbReference type="PROSITE" id="PS50198">
    <property type="entry name" value="PPIC_PPIASE_2"/>
    <property type="match status" value="2"/>
</dbReference>
<dbReference type="PANTHER" id="PTHR47245">
    <property type="entry name" value="PEPTIDYLPROLYL ISOMERASE"/>
    <property type="match status" value="1"/>
</dbReference>
<keyword evidence="4" id="KW-1185">Reference proteome</keyword>
<dbReference type="EMBL" id="QTTQ01000010">
    <property type="protein sequence ID" value="REE81899.1"/>
    <property type="molecule type" value="Genomic_DNA"/>
</dbReference>
<keyword evidence="1 3" id="KW-0413">Isomerase</keyword>
<dbReference type="OrthoDB" id="14196at2"/>
<feature type="domain" description="PpiC" evidence="2">
    <location>
        <begin position="119"/>
        <end position="221"/>
    </location>
</feature>
<reference evidence="3 4" key="1">
    <citation type="submission" date="2018-08" db="EMBL/GenBank/DDBJ databases">
        <title>Genomic Encyclopedia of Type Strains, Phase III (KMG-III): the genomes of soil and plant-associated and newly described type strains.</title>
        <authorList>
            <person name="Whitman W."/>
        </authorList>
    </citation>
    <scope>NUCLEOTIDE SEQUENCE [LARGE SCALE GENOMIC DNA]</scope>
    <source>
        <strain evidence="3 4">325-5</strain>
    </source>
</reference>
<dbReference type="InterPro" id="IPR000297">
    <property type="entry name" value="PPIase_PpiC"/>
</dbReference>
<feature type="domain" description="PpiC" evidence="2">
    <location>
        <begin position="226"/>
        <end position="323"/>
    </location>
</feature>
<dbReference type="GO" id="GO:0003755">
    <property type="term" value="F:peptidyl-prolyl cis-trans isomerase activity"/>
    <property type="evidence" value="ECO:0007669"/>
    <property type="project" value="UniProtKB-KW"/>
</dbReference>
<sequence length="535" mass="62473">MKLNNVLIIFCFVSIYSFSQTKQSTLFRINDASYDTQEFIYNYEKNRNIIPDSANSLEDYLKLFINYKLKVKEAKDLKLDTFQKYINELKDYKNRLIQPYLKDKEVTDKLVKEAYERLLKEVNASHMLVFIKPNATPNDTLLAYNKLLEAREKVLQGKSFSEVAKQYSEDPSVEQNGGNLGFFTALQMVYPFENAVYSTPVNTISKPFKTKFGYHIVQVHDKRDARGELEVAHIMLKSESNKAKKRIDSIYNLVINENESFEAIATRVSEDNASAVNGGKLNKFSYGQMVEDFSNVAFKLQTVGEISTPFQTKYGWHIIKLLNKYPIESFEKVKDNLTQKIKRDNRSNLIGQSVVDKLFDEYEIRVHENALNQFKTDDWRNDSKIFNSNILTIENKNINQNSFVSFLKKAKYNTVNEAFNSFKEQEVLNYYKENIEFTNKEFAATYNEFKEGLLLFDLLEKKVWEKSKDSLGLSNYFNAVKDKKYKGAILEDIKGVVISDYQNYLEKLWIDSLHKKYQVKINNKVKKKLLKLNKV</sequence>
<evidence type="ECO:0000313" key="4">
    <source>
        <dbReference type="Proteomes" id="UP000256429"/>
    </source>
</evidence>
<protein>
    <submittedName>
        <fullName evidence="3">Peptidyl-prolyl cis-trans isomerase SurA</fullName>
    </submittedName>
</protein>
<gene>
    <name evidence="3" type="ORF">BX611_1440</name>
</gene>